<dbReference type="InterPro" id="IPR001818">
    <property type="entry name" value="Pept_M10_metallopeptidase"/>
</dbReference>
<proteinExistence type="inferred from homology"/>
<dbReference type="SUPFAM" id="SSF55486">
    <property type="entry name" value="Metalloproteases ('zincins'), catalytic domain"/>
    <property type="match status" value="1"/>
</dbReference>
<dbReference type="GO" id="GO:0004222">
    <property type="term" value="F:metalloendopeptidase activity"/>
    <property type="evidence" value="ECO:0007669"/>
    <property type="project" value="InterPro"/>
</dbReference>
<dbReference type="PRINTS" id="PR00138">
    <property type="entry name" value="MATRIXIN"/>
</dbReference>
<feature type="binding site" evidence="8">
    <location>
        <position position="215"/>
    </location>
    <ligand>
        <name>Zn(2+)</name>
        <dbReference type="ChEBI" id="CHEBI:29105"/>
        <label>2</label>
        <note>catalytic</note>
    </ligand>
</feature>
<dbReference type="InterPro" id="IPR024079">
    <property type="entry name" value="MetalloPept_cat_dom_sf"/>
</dbReference>
<dbReference type="Pfam" id="PF00413">
    <property type="entry name" value="Peptidase_M10"/>
    <property type="match status" value="1"/>
</dbReference>
<evidence type="ECO:0000256" key="1">
    <source>
        <dbReference type="ARBA" id="ARBA00010370"/>
    </source>
</evidence>
<comment type="similarity">
    <text evidence="1">Belongs to the peptidase M10A family.</text>
</comment>
<dbReference type="CDD" id="cd04278">
    <property type="entry name" value="ZnMc_MMP"/>
    <property type="match status" value="1"/>
</dbReference>
<dbReference type="PANTHER" id="PTHR10201:SF323">
    <property type="entry name" value="MATRIX METALLOPROTEINASE-21"/>
    <property type="match status" value="1"/>
</dbReference>
<feature type="binding site" evidence="8">
    <location>
        <position position="168"/>
    </location>
    <ligand>
        <name>Ca(2+)</name>
        <dbReference type="ChEBI" id="CHEBI:29108"/>
        <label>3</label>
    </ligand>
</feature>
<dbReference type="EMBL" id="CAJOAY010000071">
    <property type="protein sequence ID" value="CAF3521190.1"/>
    <property type="molecule type" value="Genomic_DNA"/>
</dbReference>
<feature type="active site" evidence="7">
    <location>
        <position position="212"/>
    </location>
</feature>
<dbReference type="GO" id="GO:0008270">
    <property type="term" value="F:zinc ion binding"/>
    <property type="evidence" value="ECO:0007669"/>
    <property type="project" value="InterPro"/>
</dbReference>
<name>A0A818I6Y1_9BILA</name>
<dbReference type="Gene3D" id="3.40.390.10">
    <property type="entry name" value="Collagenase (Catalytic Domain)"/>
    <property type="match status" value="1"/>
</dbReference>
<feature type="region of interest" description="Disordered" evidence="9">
    <location>
        <begin position="269"/>
        <end position="301"/>
    </location>
</feature>
<dbReference type="PANTHER" id="PTHR10201">
    <property type="entry name" value="MATRIX METALLOPROTEINASE"/>
    <property type="match status" value="1"/>
</dbReference>
<gene>
    <name evidence="12" type="ORF">OKA104_LOCUS2603</name>
    <name evidence="11" type="ORF">VCS650_LOCUS25087</name>
</gene>
<evidence type="ECO:0000256" key="6">
    <source>
        <dbReference type="ARBA" id="ARBA00023049"/>
    </source>
</evidence>
<feature type="compositionally biased region" description="Low complexity" evidence="9">
    <location>
        <begin position="275"/>
        <end position="286"/>
    </location>
</feature>
<feature type="compositionally biased region" description="Polar residues" evidence="9">
    <location>
        <begin position="461"/>
        <end position="473"/>
    </location>
</feature>
<dbReference type="Proteomes" id="UP000663881">
    <property type="component" value="Unassembled WGS sequence"/>
</dbReference>
<feature type="region of interest" description="Disordered" evidence="9">
    <location>
        <begin position="440"/>
        <end position="473"/>
    </location>
</feature>
<protein>
    <recommendedName>
        <fullName evidence="10">Peptidase metallopeptidase domain-containing protein</fullName>
    </recommendedName>
</protein>
<accession>A0A818I6Y1</accession>
<evidence type="ECO:0000256" key="3">
    <source>
        <dbReference type="ARBA" id="ARBA00022723"/>
    </source>
</evidence>
<comment type="cofactor">
    <cofactor evidence="8">
        <name>Zn(2+)</name>
        <dbReference type="ChEBI" id="CHEBI:29105"/>
    </cofactor>
    <text evidence="8">Binds 2 Zn(2+) ions per subunit.</text>
</comment>
<feature type="compositionally biased region" description="Low complexity" evidence="9">
    <location>
        <begin position="446"/>
        <end position="460"/>
    </location>
</feature>
<comment type="cofactor">
    <cofactor evidence="8">
        <name>Ca(2+)</name>
        <dbReference type="ChEBI" id="CHEBI:29108"/>
    </cofactor>
    <text evidence="8">Can bind about 5 Ca(2+) ions per subunit.</text>
</comment>
<keyword evidence="4" id="KW-0378">Hydrolase</keyword>
<reference evidence="12" key="1">
    <citation type="submission" date="2021-02" db="EMBL/GenBank/DDBJ databases">
        <authorList>
            <person name="Nowell W R."/>
        </authorList>
    </citation>
    <scope>NUCLEOTIDE SEQUENCE</scope>
</reference>
<organism evidence="12 13">
    <name type="scientific">Adineta steineri</name>
    <dbReference type="NCBI Taxonomy" id="433720"/>
    <lineage>
        <taxon>Eukaryota</taxon>
        <taxon>Metazoa</taxon>
        <taxon>Spiralia</taxon>
        <taxon>Gnathifera</taxon>
        <taxon>Rotifera</taxon>
        <taxon>Eurotatoria</taxon>
        <taxon>Bdelloidea</taxon>
        <taxon>Adinetida</taxon>
        <taxon>Adinetidae</taxon>
        <taxon>Adineta</taxon>
    </lineage>
</organism>
<evidence type="ECO:0000259" key="10">
    <source>
        <dbReference type="SMART" id="SM00235"/>
    </source>
</evidence>
<dbReference type="Proteomes" id="UP000663891">
    <property type="component" value="Unassembled WGS sequence"/>
</dbReference>
<keyword evidence="6" id="KW-0482">Metalloprotease</keyword>
<evidence type="ECO:0000256" key="2">
    <source>
        <dbReference type="ARBA" id="ARBA00022670"/>
    </source>
</evidence>
<dbReference type="InterPro" id="IPR033739">
    <property type="entry name" value="M10A_MMP"/>
</dbReference>
<evidence type="ECO:0000256" key="8">
    <source>
        <dbReference type="PIRSR" id="PIRSR621190-2"/>
    </source>
</evidence>
<dbReference type="GO" id="GO:0006508">
    <property type="term" value="P:proteolysis"/>
    <property type="evidence" value="ECO:0007669"/>
    <property type="project" value="UniProtKB-KW"/>
</dbReference>
<feature type="binding site" evidence="8">
    <location>
        <position position="190"/>
    </location>
    <ligand>
        <name>Ca(2+)</name>
        <dbReference type="ChEBI" id="CHEBI:29108"/>
        <label>3</label>
    </ligand>
</feature>
<feature type="domain" description="Peptidase metallopeptidase" evidence="10">
    <location>
        <begin position="95"/>
        <end position="256"/>
    </location>
</feature>
<dbReference type="InterPro" id="IPR006026">
    <property type="entry name" value="Peptidase_Metallo"/>
</dbReference>
<dbReference type="SMART" id="SM00235">
    <property type="entry name" value="ZnMc"/>
    <property type="match status" value="1"/>
</dbReference>
<feature type="binding site" evidence="8">
    <location>
        <position position="221"/>
    </location>
    <ligand>
        <name>Zn(2+)</name>
        <dbReference type="ChEBI" id="CHEBI:29105"/>
        <label>2</label>
        <note>catalytic</note>
    </ligand>
</feature>
<evidence type="ECO:0000256" key="5">
    <source>
        <dbReference type="ARBA" id="ARBA00022833"/>
    </source>
</evidence>
<evidence type="ECO:0000313" key="13">
    <source>
        <dbReference type="Proteomes" id="UP000663881"/>
    </source>
</evidence>
<dbReference type="OrthoDB" id="406838at2759"/>
<keyword evidence="8" id="KW-0106">Calcium</keyword>
<feature type="binding site" evidence="8">
    <location>
        <position position="229"/>
    </location>
    <ligand>
        <name>Zn(2+)</name>
        <dbReference type="ChEBI" id="CHEBI:29105"/>
        <label>2</label>
        <note>catalytic</note>
    </ligand>
</feature>
<evidence type="ECO:0000256" key="7">
    <source>
        <dbReference type="PIRSR" id="PIRSR621190-1"/>
    </source>
</evidence>
<dbReference type="GO" id="GO:0031012">
    <property type="term" value="C:extracellular matrix"/>
    <property type="evidence" value="ECO:0007669"/>
    <property type="project" value="InterPro"/>
</dbReference>
<feature type="compositionally biased region" description="Basic residues" evidence="9">
    <location>
        <begin position="287"/>
        <end position="300"/>
    </location>
</feature>
<keyword evidence="2" id="KW-0645">Protease</keyword>
<feature type="binding site" evidence="8">
    <location>
        <position position="150"/>
    </location>
    <ligand>
        <name>Ca(2+)</name>
        <dbReference type="ChEBI" id="CHEBI:29108"/>
        <label>2</label>
    </ligand>
</feature>
<feature type="binding site" evidence="8">
    <location>
        <position position="167"/>
    </location>
    <ligand>
        <name>Ca(2+)</name>
        <dbReference type="ChEBI" id="CHEBI:29108"/>
        <label>3</label>
    </ligand>
</feature>
<evidence type="ECO:0000256" key="9">
    <source>
        <dbReference type="SAM" id="MobiDB-lite"/>
    </source>
</evidence>
<sequence length="708" mass="81866">MVNMKTKHFETSIAKLKLDISKHFNTDDNNLCRNQSLLNNGNKTMINCPFNTQFILKKSQSKSKSSTTREPNKEVETTTKIPRCGVQDGPLSYVLETQWKKKSFTWKLLDGYHPSYGTGRTRAQIHDAFNDWARYAPLTFREVSQDDEADFELAFIHRVHDAIRRFDGPGGTLAYAYLPPSGVIRFEAEEPWKDDYDNKTTGFNLHIVATHEIGHALGLSHSNDPTSIMFERYQLFQPHELLPKDVSNNIHFSFIDRDGIQALYRVKSTPRKTKPTTTRTTTYPTTTRRRRYPTSTRRRTYPTTTRRITTQWPKGYKPTSSWRTVNYWPTTVWWTTRYSPTATRRTVRYRSTTTSRPPSTWRTMNYWPTTVWWATRYSPATTQRTVRYRSTTTSRKTRYRTTTTTQWTTKYNPTVTMRTVRYKTKTTLKPTKYKSTTIKTTKKTKTTTTTPTRKTKITIPRSKTTKTSGSTWRYTTKRSIRTTTTSQPNKEWVRLWPTWTILYPKSRTHSVRYQLGSTQVSKKQTVRTTTFKKTKTTTTLTTAKIQKKLITTLPAIKLKVTTTTTTKSIPNKSKLTTVSKSTETTTMLPLRKITTTIERLKTLSTKTVAVSKITTKLLKRTSTIASEKAKILTTNPVIVTKNNTNVSIRNTKADTTRKTTITMAANKTVTNTLMKTITTQPTIIIGRNEQVQLNFDKDHCTNIYQHEP</sequence>
<feature type="binding site" description="in inhibited form" evidence="8">
    <location>
        <position position="84"/>
    </location>
    <ligand>
        <name>Zn(2+)</name>
        <dbReference type="ChEBI" id="CHEBI:29105"/>
        <label>2</label>
        <note>catalytic</note>
    </ligand>
</feature>
<evidence type="ECO:0000313" key="12">
    <source>
        <dbReference type="EMBL" id="CAF3521190.1"/>
    </source>
</evidence>
<keyword evidence="5 8" id="KW-0862">Zinc</keyword>
<comment type="caution">
    <text evidence="12">The sequence shown here is derived from an EMBL/GenBank/DDBJ whole genome shotgun (WGS) entry which is preliminary data.</text>
</comment>
<evidence type="ECO:0000313" key="11">
    <source>
        <dbReference type="EMBL" id="CAF1191570.1"/>
    </source>
</evidence>
<evidence type="ECO:0000256" key="4">
    <source>
        <dbReference type="ARBA" id="ARBA00022801"/>
    </source>
</evidence>
<feature type="binding site" evidence="8">
    <location>
        <position position="211"/>
    </location>
    <ligand>
        <name>Zn(2+)</name>
        <dbReference type="ChEBI" id="CHEBI:29105"/>
        <label>2</label>
        <note>catalytic</note>
    </ligand>
</feature>
<feature type="binding site" evidence="8">
    <location>
        <position position="190"/>
    </location>
    <ligand>
        <name>Ca(2+)</name>
        <dbReference type="ChEBI" id="CHEBI:29108"/>
        <label>1</label>
    </ligand>
</feature>
<keyword evidence="3 8" id="KW-0479">Metal-binding</keyword>
<dbReference type="AlphaFoldDB" id="A0A818I6Y1"/>
<dbReference type="EMBL" id="CAJNON010000317">
    <property type="protein sequence ID" value="CAF1191570.1"/>
    <property type="molecule type" value="Genomic_DNA"/>
</dbReference>
<feature type="binding site" evidence="8">
    <location>
        <position position="160"/>
    </location>
    <ligand>
        <name>Zn(2+)</name>
        <dbReference type="ChEBI" id="CHEBI:29105"/>
        <label>1</label>
    </ligand>
</feature>
<dbReference type="InterPro" id="IPR021190">
    <property type="entry name" value="Pept_M10A"/>
</dbReference>